<keyword evidence="1" id="KW-0472">Membrane</keyword>
<organism evidence="2">
    <name type="scientific">Rhodnius neglectus</name>
    <dbReference type="NCBI Taxonomy" id="72488"/>
    <lineage>
        <taxon>Eukaryota</taxon>
        <taxon>Metazoa</taxon>
        <taxon>Ecdysozoa</taxon>
        <taxon>Arthropoda</taxon>
        <taxon>Hexapoda</taxon>
        <taxon>Insecta</taxon>
        <taxon>Pterygota</taxon>
        <taxon>Neoptera</taxon>
        <taxon>Paraneoptera</taxon>
        <taxon>Hemiptera</taxon>
        <taxon>Heteroptera</taxon>
        <taxon>Panheteroptera</taxon>
        <taxon>Cimicomorpha</taxon>
        <taxon>Reduviidae</taxon>
        <taxon>Triatominae</taxon>
        <taxon>Rhodnius</taxon>
    </lineage>
</organism>
<keyword evidence="2" id="KW-0808">Transferase</keyword>
<name>A0A0P4VKX8_9HEMI</name>
<evidence type="ECO:0000256" key="1">
    <source>
        <dbReference type="SAM" id="Phobius"/>
    </source>
</evidence>
<feature type="non-terminal residue" evidence="2">
    <location>
        <position position="1"/>
    </location>
</feature>
<dbReference type="InterPro" id="IPR002495">
    <property type="entry name" value="Glyco_trans_8"/>
</dbReference>
<dbReference type="PANTHER" id="PTHR46612">
    <property type="entry name" value="XYLOSIDE XYLOSYLTRANSFERASE 1"/>
    <property type="match status" value="1"/>
</dbReference>
<sequence>LLMRHYLKILLLLLLTAVFLIIVYVFVTNSFFTEYNLKRNEKYHLINEEYEENRALNAQRYNVWCVFTKLKKTERSLEYKLKNMLISLVNTTSLVINLNIVVDTSSRYVAKDVVNEILKITGKKFEVEYHDVHVLTNKLQDLLNVMRPHFSSQPGAYYSDSLFFLSLGLYRVAPINQDRIIMLDIDTLIKKDIGQLFKVFQQFNSTNVFGASPELTPVYHHILYVYRNKHKNTSLGEPQSSGGFPGVNSGVLLLHLDNMRKSSLYQKMLTKEIVDSLAEKYSFKGHLGDQDFYTLISLEHPELMYLLDCGWNRQLCTWWRDHGYRETFHKFSECNSPTKIYHGNCNSIIPEQ</sequence>
<evidence type="ECO:0000313" key="2">
    <source>
        <dbReference type="EMBL" id="JAI55764.1"/>
    </source>
</evidence>
<protein>
    <submittedName>
        <fullName evidence="2">Putative xyloside xylosyltransferase 1-like protein</fullName>
    </submittedName>
</protein>
<dbReference type="Pfam" id="PF01501">
    <property type="entry name" value="Glyco_transf_8"/>
    <property type="match status" value="1"/>
</dbReference>
<proteinExistence type="evidence at transcript level"/>
<dbReference type="GO" id="GO:0016266">
    <property type="term" value="P:protein O-linked glycosylation via N-acetyl-galactosamine"/>
    <property type="evidence" value="ECO:0007669"/>
    <property type="project" value="TreeGrafter"/>
</dbReference>
<dbReference type="GO" id="GO:0140560">
    <property type="term" value="F:xylosyl alpha-1,3-xylosyltransferase activity"/>
    <property type="evidence" value="ECO:0007669"/>
    <property type="project" value="TreeGrafter"/>
</dbReference>
<dbReference type="AlphaFoldDB" id="A0A0P4VKX8"/>
<reference evidence="2" key="1">
    <citation type="journal article" date="2016" name="PLoS Negl. Trop. Dis.">
        <title>A Deep Insight into the Sialome of Rhodnius neglectus, a Vector of Chagas Disease.</title>
        <authorList>
            <person name="Santiago P.B."/>
            <person name="Assumpcao T.C."/>
            <person name="Araujo C.N."/>
            <person name="Bastos I.M."/>
            <person name="Neves D."/>
            <person name="Silva I.G."/>
            <person name="Charneau S."/>
            <person name="Queiroz R.M."/>
            <person name="Raiol T."/>
            <person name="Oliveira J.V."/>
            <person name="Sousa M.V."/>
            <person name="Calvo E."/>
            <person name="Ribeiro J.M."/>
            <person name="Santana J.M."/>
        </authorList>
    </citation>
    <scope>NUCLEOTIDE SEQUENCE</scope>
    <source>
        <tissue evidence="2">Salivary glands</tissue>
    </source>
</reference>
<accession>A0A0P4VKX8</accession>
<feature type="transmembrane region" description="Helical" evidence="1">
    <location>
        <begin position="6"/>
        <end position="32"/>
    </location>
</feature>
<dbReference type="Gene3D" id="3.90.550.10">
    <property type="entry name" value="Spore Coat Polysaccharide Biosynthesis Protein SpsA, Chain A"/>
    <property type="match status" value="1"/>
</dbReference>
<dbReference type="SUPFAM" id="SSF53448">
    <property type="entry name" value="Nucleotide-diphospho-sugar transferases"/>
    <property type="match status" value="1"/>
</dbReference>
<dbReference type="PANTHER" id="PTHR46612:SF1">
    <property type="entry name" value="XYLOSIDE XYLOSYLTRANSFERASE 1"/>
    <property type="match status" value="1"/>
</dbReference>
<dbReference type="EMBL" id="GDKW01000831">
    <property type="protein sequence ID" value="JAI55764.1"/>
    <property type="molecule type" value="mRNA"/>
</dbReference>
<keyword evidence="1" id="KW-1133">Transmembrane helix</keyword>
<dbReference type="InterPro" id="IPR042465">
    <property type="entry name" value="XXLT1"/>
</dbReference>
<dbReference type="GO" id="GO:0005789">
    <property type="term" value="C:endoplasmic reticulum membrane"/>
    <property type="evidence" value="ECO:0007669"/>
    <property type="project" value="TreeGrafter"/>
</dbReference>
<dbReference type="InterPro" id="IPR029044">
    <property type="entry name" value="Nucleotide-diphossugar_trans"/>
</dbReference>
<keyword evidence="1" id="KW-0812">Transmembrane</keyword>